<dbReference type="AlphaFoldDB" id="A0A4R6R9N4"/>
<keyword evidence="3" id="KW-0540">Nuclease</keyword>
<evidence type="ECO:0000313" key="3">
    <source>
        <dbReference type="EMBL" id="TDP82644.1"/>
    </source>
</evidence>
<dbReference type="EMBL" id="SNXY01000010">
    <property type="protein sequence ID" value="TDP82644.1"/>
    <property type="molecule type" value="Genomic_DNA"/>
</dbReference>
<comment type="caution">
    <text evidence="3">The sequence shown here is derived from an EMBL/GenBank/DDBJ whole genome shotgun (WGS) entry which is preliminary data.</text>
</comment>
<keyword evidence="3" id="KW-0255">Endonuclease</keyword>
<proteinExistence type="inferred from homology"/>
<keyword evidence="4" id="KW-1185">Reference proteome</keyword>
<dbReference type="InterPro" id="IPR000305">
    <property type="entry name" value="GIY-YIG_endonuc"/>
</dbReference>
<comment type="similarity">
    <text evidence="1">Belongs to the UPF0213 family.</text>
</comment>
<dbReference type="SUPFAM" id="SSF82771">
    <property type="entry name" value="GIY-YIG endonuclease"/>
    <property type="match status" value="1"/>
</dbReference>
<accession>A0A4R6R9N4</accession>
<dbReference type="GO" id="GO:0004519">
    <property type="term" value="F:endonuclease activity"/>
    <property type="evidence" value="ECO:0007669"/>
    <property type="project" value="UniProtKB-KW"/>
</dbReference>
<feature type="domain" description="GIY-YIG" evidence="2">
    <location>
        <begin position="2"/>
        <end position="78"/>
    </location>
</feature>
<dbReference type="InterPro" id="IPR035901">
    <property type="entry name" value="GIY-YIG_endonuc_sf"/>
</dbReference>
<reference evidence="3 4" key="1">
    <citation type="submission" date="2019-03" db="EMBL/GenBank/DDBJ databases">
        <title>Genomic Encyclopedia of Type Strains, Phase IV (KMG-IV): sequencing the most valuable type-strain genomes for metagenomic binning, comparative biology and taxonomic classification.</title>
        <authorList>
            <person name="Goeker M."/>
        </authorList>
    </citation>
    <scope>NUCLEOTIDE SEQUENCE [LARGE SCALE GENOMIC DNA]</scope>
    <source>
        <strain evidence="3 4">DSM 102969</strain>
    </source>
</reference>
<dbReference type="Gene3D" id="3.40.1440.10">
    <property type="entry name" value="GIY-YIG endonuclease"/>
    <property type="match status" value="1"/>
</dbReference>
<dbReference type="Pfam" id="PF01541">
    <property type="entry name" value="GIY-YIG"/>
    <property type="match status" value="1"/>
</dbReference>
<dbReference type="PANTHER" id="PTHR34477:SF5">
    <property type="entry name" value="BSL5627 PROTEIN"/>
    <property type="match status" value="1"/>
</dbReference>
<dbReference type="RefSeq" id="WP_126538974.1">
    <property type="nucleotide sequence ID" value="NZ_BSPM01000007.1"/>
</dbReference>
<dbReference type="InterPro" id="IPR050190">
    <property type="entry name" value="UPF0213_domain"/>
</dbReference>
<name>A0A4R6R9N4_9HYPH</name>
<gene>
    <name evidence="3" type="ORF">EDD54_3913</name>
</gene>
<evidence type="ECO:0000313" key="4">
    <source>
        <dbReference type="Proteomes" id="UP000294547"/>
    </source>
</evidence>
<sequence>MKSGTVYIVTNRPNGILYTGVTSDLVGRIFEHREGLIDGFTKRYGCTRLVWYEDHEEIGDAIWRERRIKTWNRAWKVRLILGLNPEWRDLYAEVAGMVEGR</sequence>
<dbReference type="PANTHER" id="PTHR34477">
    <property type="entry name" value="UPF0213 PROTEIN YHBQ"/>
    <property type="match status" value="1"/>
</dbReference>
<dbReference type="OrthoDB" id="287318at2"/>
<protein>
    <submittedName>
        <fullName evidence="3">Putative endonuclease</fullName>
    </submittedName>
</protein>
<organism evidence="3 4">
    <name type="scientific">Oharaeibacter diazotrophicus</name>
    <dbReference type="NCBI Taxonomy" id="1920512"/>
    <lineage>
        <taxon>Bacteria</taxon>
        <taxon>Pseudomonadati</taxon>
        <taxon>Pseudomonadota</taxon>
        <taxon>Alphaproteobacteria</taxon>
        <taxon>Hyphomicrobiales</taxon>
        <taxon>Pleomorphomonadaceae</taxon>
        <taxon>Oharaeibacter</taxon>
    </lineage>
</organism>
<keyword evidence="3" id="KW-0378">Hydrolase</keyword>
<evidence type="ECO:0000256" key="1">
    <source>
        <dbReference type="ARBA" id="ARBA00007435"/>
    </source>
</evidence>
<dbReference type="Proteomes" id="UP000294547">
    <property type="component" value="Unassembled WGS sequence"/>
</dbReference>
<dbReference type="CDD" id="cd10448">
    <property type="entry name" value="GIY-YIG_unchar_3"/>
    <property type="match status" value="1"/>
</dbReference>
<evidence type="ECO:0000259" key="2">
    <source>
        <dbReference type="PROSITE" id="PS50164"/>
    </source>
</evidence>
<dbReference type="PROSITE" id="PS50164">
    <property type="entry name" value="GIY_YIG"/>
    <property type="match status" value="1"/>
</dbReference>